<reference evidence="2 3" key="1">
    <citation type="journal article" date="2006" name="J. Bacteriol.">
        <title>Complete genome sequence of the dehalorespiring bacterium Desulfitobacterium hafniense Y51 and comparison with Dehalococcoides ethenogenes 195.</title>
        <authorList>
            <person name="Nonaka H."/>
            <person name="Keresztes G."/>
            <person name="Shinoda Y."/>
            <person name="Ikenaga Y."/>
            <person name="Abe M."/>
            <person name="Naito K."/>
            <person name="Inatomi K."/>
            <person name="Furukawa K."/>
            <person name="Inui M."/>
            <person name="Yukawa H."/>
        </authorList>
    </citation>
    <scope>NUCLEOTIDE SEQUENCE [LARGE SCALE GENOMIC DNA]</scope>
    <source>
        <strain evidence="2 3">Y51</strain>
    </source>
</reference>
<evidence type="ECO:0000313" key="3">
    <source>
        <dbReference type="Proteomes" id="UP000001946"/>
    </source>
</evidence>
<evidence type="ECO:0000313" key="2">
    <source>
        <dbReference type="EMBL" id="BAE85957.1"/>
    </source>
</evidence>
<feature type="region of interest" description="Disordered" evidence="1">
    <location>
        <begin position="66"/>
        <end position="146"/>
    </location>
</feature>
<keyword evidence="3" id="KW-1185">Reference proteome</keyword>
<protein>
    <submittedName>
        <fullName evidence="2">Uncharacterized protein</fullName>
    </submittedName>
</protein>
<dbReference type="KEGG" id="dsy:DSY4168"/>
<dbReference type="EMBL" id="AP008230">
    <property type="protein sequence ID" value="BAE85957.1"/>
    <property type="molecule type" value="Genomic_DNA"/>
</dbReference>
<evidence type="ECO:0000256" key="1">
    <source>
        <dbReference type="SAM" id="MobiDB-lite"/>
    </source>
</evidence>
<proteinExistence type="predicted"/>
<dbReference type="AlphaFoldDB" id="Q24PT5"/>
<feature type="compositionally biased region" description="Polar residues" evidence="1">
    <location>
        <begin position="66"/>
        <end position="78"/>
    </location>
</feature>
<accession>Q24PT5</accession>
<dbReference type="HOGENOM" id="CLU_1774383_0_0_9"/>
<feature type="compositionally biased region" description="Basic and acidic residues" evidence="1">
    <location>
        <begin position="89"/>
        <end position="124"/>
    </location>
</feature>
<gene>
    <name evidence="2" type="ordered locus">DSY4168</name>
</gene>
<feature type="region of interest" description="Disordered" evidence="1">
    <location>
        <begin position="37"/>
        <end position="56"/>
    </location>
</feature>
<name>Q24PT5_DESHY</name>
<dbReference type="Proteomes" id="UP000001946">
    <property type="component" value="Chromosome"/>
</dbReference>
<sequence length="146" mass="16217">MRKATVCRFPSVIPWGPEYPGLLVRDFRGASENLWRPSSEPFLGSPTVPPQAASVKTENAAQVSQVKSVQAKSGQATYCPTFPTKPRSLRPEKQPKDFDLQQGSEFKRAETKLREKPAAEKGWKQDVSNPPLSRSDLAGHLSERRA</sequence>
<organism evidence="2 3">
    <name type="scientific">Desulfitobacterium hafniense (strain Y51)</name>
    <dbReference type="NCBI Taxonomy" id="138119"/>
    <lineage>
        <taxon>Bacteria</taxon>
        <taxon>Bacillati</taxon>
        <taxon>Bacillota</taxon>
        <taxon>Clostridia</taxon>
        <taxon>Eubacteriales</taxon>
        <taxon>Desulfitobacteriaceae</taxon>
        <taxon>Desulfitobacterium</taxon>
    </lineage>
</organism>